<accession>A0A5J4Z657</accession>
<evidence type="ECO:0000313" key="7">
    <source>
        <dbReference type="Proteomes" id="UP000324585"/>
    </source>
</evidence>
<gene>
    <name evidence="6" type="ORF">FVE85_6751</name>
</gene>
<proteinExistence type="inferred from homology"/>
<dbReference type="SUPFAM" id="SSF54768">
    <property type="entry name" value="dsRNA-binding domain-like"/>
    <property type="match status" value="1"/>
</dbReference>
<evidence type="ECO:0000256" key="2">
    <source>
        <dbReference type="ARBA" id="ARBA00022763"/>
    </source>
</evidence>
<dbReference type="Proteomes" id="UP000324585">
    <property type="component" value="Unassembled WGS sequence"/>
</dbReference>
<dbReference type="GO" id="GO:0006312">
    <property type="term" value="P:mitotic recombination"/>
    <property type="evidence" value="ECO:0007669"/>
    <property type="project" value="TreeGrafter"/>
</dbReference>
<feature type="compositionally biased region" description="Basic and acidic residues" evidence="5">
    <location>
        <begin position="7"/>
        <end position="16"/>
    </location>
</feature>
<name>A0A5J4Z657_PORPP</name>
<evidence type="ECO:0000256" key="5">
    <source>
        <dbReference type="SAM" id="MobiDB-lite"/>
    </source>
</evidence>
<dbReference type="GO" id="GO:0045002">
    <property type="term" value="P:double-strand break repair via single-strand annealing"/>
    <property type="evidence" value="ECO:0007669"/>
    <property type="project" value="TreeGrafter"/>
</dbReference>
<dbReference type="InterPro" id="IPR007232">
    <property type="entry name" value="Rad52_Rad59_Rad22"/>
</dbReference>
<dbReference type="PANTHER" id="PTHR12132:SF1">
    <property type="entry name" value="DNA REPAIR PROTEIN RAD52 HOMOLOG"/>
    <property type="match status" value="1"/>
</dbReference>
<comment type="caution">
    <text evidence="6">The sequence shown here is derived from an EMBL/GenBank/DDBJ whole genome shotgun (WGS) entry which is preliminary data.</text>
</comment>
<dbReference type="InterPro" id="IPR041247">
    <property type="entry name" value="Rad52_fam"/>
</dbReference>
<evidence type="ECO:0000313" key="6">
    <source>
        <dbReference type="EMBL" id="KAA8499166.1"/>
    </source>
</evidence>
<dbReference type="OrthoDB" id="206565at2759"/>
<feature type="region of interest" description="Disordered" evidence="5">
    <location>
        <begin position="184"/>
        <end position="245"/>
    </location>
</feature>
<keyword evidence="2" id="KW-0227">DNA damage</keyword>
<keyword evidence="4" id="KW-0234">DNA repair</keyword>
<dbReference type="InterPro" id="IPR042525">
    <property type="entry name" value="Rad52_Rad59_Rad22_sf"/>
</dbReference>
<evidence type="ECO:0000256" key="4">
    <source>
        <dbReference type="ARBA" id="ARBA00023204"/>
    </source>
</evidence>
<dbReference type="GO" id="GO:0005634">
    <property type="term" value="C:nucleus"/>
    <property type="evidence" value="ECO:0007669"/>
    <property type="project" value="TreeGrafter"/>
</dbReference>
<dbReference type="AlphaFoldDB" id="A0A5J4Z657"/>
<evidence type="ECO:0000256" key="1">
    <source>
        <dbReference type="ARBA" id="ARBA00006638"/>
    </source>
</evidence>
<sequence>MFARTMMKKENVRSELENGLVPANGGTSSDSSNKRRRIDDHVRIEAELNEHVPRAKVLARRGPGGSSLSYIPGYYAFETARRIFGHDGWSSSIISKEMLFLDETSPGRWSACCEAIVEVRLATGATHQDVGCGTCENVRSKADAAQKVLKEAITDARKRALRLFGSALGANLYAPNFGAESRSIQRPSASVPHASRNVAATPVPPRQRSSALKQEPTHLSPGAPPQSNAGSPAAPPHQSAADLSAPLTAEEWAVYDEEVWM</sequence>
<organism evidence="6 7">
    <name type="scientific">Porphyridium purpureum</name>
    <name type="common">Red alga</name>
    <name type="synonym">Porphyridium cruentum</name>
    <dbReference type="NCBI Taxonomy" id="35688"/>
    <lineage>
        <taxon>Eukaryota</taxon>
        <taxon>Rhodophyta</taxon>
        <taxon>Bangiophyceae</taxon>
        <taxon>Porphyridiales</taxon>
        <taxon>Porphyridiaceae</taxon>
        <taxon>Porphyridium</taxon>
    </lineage>
</organism>
<reference evidence="7" key="1">
    <citation type="journal article" date="2019" name="Nat. Commun.">
        <title>Expansion of phycobilisome linker gene families in mesophilic red algae.</title>
        <authorList>
            <person name="Lee J."/>
            <person name="Kim D."/>
            <person name="Bhattacharya D."/>
            <person name="Yoon H.S."/>
        </authorList>
    </citation>
    <scope>NUCLEOTIDE SEQUENCE [LARGE SCALE GENOMIC DNA]</scope>
    <source>
        <strain evidence="7">CCMP 1328</strain>
    </source>
</reference>
<dbReference type="GO" id="GO:0000724">
    <property type="term" value="P:double-strand break repair via homologous recombination"/>
    <property type="evidence" value="ECO:0007669"/>
    <property type="project" value="TreeGrafter"/>
</dbReference>
<comment type="similarity">
    <text evidence="1">Belongs to the RAD52 family.</text>
</comment>
<keyword evidence="7" id="KW-1185">Reference proteome</keyword>
<dbReference type="EMBL" id="VRMN01000001">
    <property type="protein sequence ID" value="KAA8499166.1"/>
    <property type="molecule type" value="Genomic_DNA"/>
</dbReference>
<dbReference type="FunFam" id="3.30.390.80:FF:000001">
    <property type="entry name" value="DNA repair protein RAD52 homolog"/>
    <property type="match status" value="1"/>
</dbReference>
<keyword evidence="3" id="KW-0233">DNA recombination</keyword>
<dbReference type="PANTHER" id="PTHR12132">
    <property type="entry name" value="DNA REPAIR AND RECOMBINATION PROTEIN RAD52, RAD59"/>
    <property type="match status" value="1"/>
</dbReference>
<dbReference type="Pfam" id="PF04098">
    <property type="entry name" value="Rad52_Rad22"/>
    <property type="match status" value="1"/>
</dbReference>
<dbReference type="Gene3D" id="3.30.390.80">
    <property type="entry name" value="DNA repair protein Rad52/59/22"/>
    <property type="match status" value="1"/>
</dbReference>
<feature type="region of interest" description="Disordered" evidence="5">
    <location>
        <begin position="1"/>
        <end position="36"/>
    </location>
</feature>
<evidence type="ECO:0000256" key="3">
    <source>
        <dbReference type="ARBA" id="ARBA00023172"/>
    </source>
</evidence>
<protein>
    <submittedName>
        <fullName evidence="6">DNA repair and recombination protein rad22</fullName>
    </submittedName>
</protein>